<dbReference type="AlphaFoldDB" id="A0A094KY07"/>
<feature type="non-terminal residue" evidence="5">
    <location>
        <position position="1"/>
    </location>
</feature>
<evidence type="ECO:0000256" key="1">
    <source>
        <dbReference type="ARBA" id="ARBA00022737"/>
    </source>
</evidence>
<gene>
    <name evidence="5" type="ORF">N321_09404</name>
</gene>
<dbReference type="PROSITE" id="PS50923">
    <property type="entry name" value="SUSHI"/>
    <property type="match status" value="1"/>
</dbReference>
<dbReference type="CDD" id="cd00033">
    <property type="entry name" value="CCP"/>
    <property type="match status" value="1"/>
</dbReference>
<dbReference type="Pfam" id="PF00084">
    <property type="entry name" value="Sushi"/>
    <property type="match status" value="1"/>
</dbReference>
<dbReference type="SUPFAM" id="SSF57535">
    <property type="entry name" value="Complement control module/SCR domain"/>
    <property type="match status" value="1"/>
</dbReference>
<dbReference type="PANTHER" id="PTHR45656">
    <property type="entry name" value="PROTEIN CBR-CLEC-78"/>
    <property type="match status" value="1"/>
</dbReference>
<dbReference type="Proteomes" id="UP000053620">
    <property type="component" value="Unassembled WGS sequence"/>
</dbReference>
<comment type="caution">
    <text evidence="3">Lacks conserved residue(s) required for the propagation of feature annotation.</text>
</comment>
<sequence>CSAPPNLTFAELTEEYKNLTEFPIGDTVHYSCQLGYMRHPGVPPTLTCLKNHTWSEALEFCKRKQCKYPESPKNGRVVVLTDLLYGSTVSHTCEEG</sequence>
<evidence type="ECO:0000313" key="5">
    <source>
        <dbReference type="EMBL" id="KFZ63480.1"/>
    </source>
</evidence>
<name>A0A094KY07_ANTCR</name>
<keyword evidence="1" id="KW-0677">Repeat</keyword>
<dbReference type="Gene3D" id="2.10.70.10">
    <property type="entry name" value="Complement Module, domain 1"/>
    <property type="match status" value="2"/>
</dbReference>
<evidence type="ECO:0000256" key="2">
    <source>
        <dbReference type="ARBA" id="ARBA00023157"/>
    </source>
</evidence>
<accession>A0A094KY07</accession>
<dbReference type="InterPro" id="IPR035976">
    <property type="entry name" value="Sushi/SCR/CCP_sf"/>
</dbReference>
<keyword evidence="2" id="KW-1015">Disulfide bond</keyword>
<protein>
    <recommendedName>
        <fullName evidence="4">Sushi domain-containing protein</fullName>
    </recommendedName>
</protein>
<dbReference type="EMBL" id="KL358001">
    <property type="protein sequence ID" value="KFZ63480.1"/>
    <property type="molecule type" value="Genomic_DNA"/>
</dbReference>
<dbReference type="InterPro" id="IPR051277">
    <property type="entry name" value="SEZ6_CSMD_C4BPB_Regulators"/>
</dbReference>
<feature type="domain" description="Sushi" evidence="4">
    <location>
        <begin position="1"/>
        <end position="63"/>
    </location>
</feature>
<evidence type="ECO:0000259" key="4">
    <source>
        <dbReference type="PROSITE" id="PS50923"/>
    </source>
</evidence>
<dbReference type="InterPro" id="IPR000436">
    <property type="entry name" value="Sushi_SCR_CCP_dom"/>
</dbReference>
<evidence type="ECO:0000256" key="3">
    <source>
        <dbReference type="PROSITE-ProRule" id="PRU00302"/>
    </source>
</evidence>
<feature type="non-terminal residue" evidence="5">
    <location>
        <position position="96"/>
    </location>
</feature>
<organism evidence="5 6">
    <name type="scientific">Antrostomus carolinensis</name>
    <name type="common">Chuck-will's-widow</name>
    <name type="synonym">Caprimulgus carolinensis</name>
    <dbReference type="NCBI Taxonomy" id="279965"/>
    <lineage>
        <taxon>Eukaryota</taxon>
        <taxon>Metazoa</taxon>
        <taxon>Chordata</taxon>
        <taxon>Craniata</taxon>
        <taxon>Vertebrata</taxon>
        <taxon>Euteleostomi</taxon>
        <taxon>Archelosauria</taxon>
        <taxon>Archosauria</taxon>
        <taxon>Dinosauria</taxon>
        <taxon>Saurischia</taxon>
        <taxon>Theropoda</taxon>
        <taxon>Coelurosauria</taxon>
        <taxon>Aves</taxon>
        <taxon>Neognathae</taxon>
        <taxon>Neoaves</taxon>
        <taxon>Strisores</taxon>
        <taxon>Caprimulgiformes</taxon>
        <taxon>Caprimulgidae</taxon>
        <taxon>Antrostomus</taxon>
    </lineage>
</organism>
<evidence type="ECO:0000313" key="6">
    <source>
        <dbReference type="Proteomes" id="UP000053620"/>
    </source>
</evidence>
<keyword evidence="6" id="KW-1185">Reference proteome</keyword>
<dbReference type="SMART" id="SM00032">
    <property type="entry name" value="CCP"/>
    <property type="match status" value="1"/>
</dbReference>
<keyword evidence="3" id="KW-0768">Sushi</keyword>
<dbReference type="PANTHER" id="PTHR45656:SF15">
    <property type="entry name" value="SUSHI DOMAIN-CONTAINING PROTEIN"/>
    <property type="match status" value="1"/>
</dbReference>
<proteinExistence type="predicted"/>
<reference evidence="5 6" key="1">
    <citation type="submission" date="2014-04" db="EMBL/GenBank/DDBJ databases">
        <title>Genome evolution of avian class.</title>
        <authorList>
            <person name="Zhang G."/>
            <person name="Li C."/>
        </authorList>
    </citation>
    <scope>NUCLEOTIDE SEQUENCE [LARGE SCALE GENOMIC DNA]</scope>
    <source>
        <strain evidence="5">BGI_N321</strain>
    </source>
</reference>